<dbReference type="SMART" id="SM00448">
    <property type="entry name" value="REC"/>
    <property type="match status" value="1"/>
</dbReference>
<keyword evidence="1 6" id="KW-0597">Phosphoprotein</keyword>
<dbReference type="PROSITE" id="PS51755">
    <property type="entry name" value="OMPR_PHOB"/>
    <property type="match status" value="1"/>
</dbReference>
<sequence>MRVLLVEDDRPLAAGLREGLEREALCVDHVGDAERAWSALLATAYDLAIVDIGLPGMDGFELVRRLRASGRHVPVLMLTARDGLEDRVRGLDTGADDYLVKPFLLPELLARVRALIRRSRDAGTPLLRFGPIVLDLACRNAFLDGAPFELTGREWDVLEHLMLAAPRVVAKSKLADSLSRWDNEITTNAVEIYVSRLRAKLAPAAVTIRTVRGIGYRLDEGASA</sequence>
<dbReference type="Gene3D" id="6.10.250.690">
    <property type="match status" value="1"/>
</dbReference>
<dbReference type="GO" id="GO:0000156">
    <property type="term" value="F:phosphorelay response regulator activity"/>
    <property type="evidence" value="ECO:0007669"/>
    <property type="project" value="TreeGrafter"/>
</dbReference>
<evidence type="ECO:0000256" key="5">
    <source>
        <dbReference type="ARBA" id="ARBA00023163"/>
    </source>
</evidence>
<dbReference type="Gene3D" id="1.10.10.10">
    <property type="entry name" value="Winged helix-like DNA-binding domain superfamily/Winged helix DNA-binding domain"/>
    <property type="match status" value="1"/>
</dbReference>
<feature type="domain" description="Response regulatory" evidence="8">
    <location>
        <begin position="2"/>
        <end position="116"/>
    </location>
</feature>
<dbReference type="Proteomes" id="UP000295765">
    <property type="component" value="Unassembled WGS sequence"/>
</dbReference>
<dbReference type="InterPro" id="IPR039420">
    <property type="entry name" value="WalR-like"/>
</dbReference>
<dbReference type="FunFam" id="3.40.50.2300:FF:000002">
    <property type="entry name" value="DNA-binding response regulator PhoP"/>
    <property type="match status" value="1"/>
</dbReference>
<evidence type="ECO:0000313" key="10">
    <source>
        <dbReference type="EMBL" id="TCO80370.1"/>
    </source>
</evidence>
<dbReference type="CDD" id="cd00383">
    <property type="entry name" value="trans_reg_C"/>
    <property type="match status" value="1"/>
</dbReference>
<evidence type="ECO:0000313" key="11">
    <source>
        <dbReference type="Proteomes" id="UP000295765"/>
    </source>
</evidence>
<dbReference type="GO" id="GO:0000976">
    <property type="term" value="F:transcription cis-regulatory region binding"/>
    <property type="evidence" value="ECO:0007669"/>
    <property type="project" value="TreeGrafter"/>
</dbReference>
<feature type="DNA-binding region" description="OmpR/PhoB-type" evidence="7">
    <location>
        <begin position="124"/>
        <end position="220"/>
    </location>
</feature>
<dbReference type="GO" id="GO:0032993">
    <property type="term" value="C:protein-DNA complex"/>
    <property type="evidence" value="ECO:0007669"/>
    <property type="project" value="TreeGrafter"/>
</dbReference>
<proteinExistence type="predicted"/>
<keyword evidence="11" id="KW-1185">Reference proteome</keyword>
<evidence type="ECO:0000256" key="1">
    <source>
        <dbReference type="ARBA" id="ARBA00022553"/>
    </source>
</evidence>
<dbReference type="CDD" id="cd17624">
    <property type="entry name" value="REC_OmpR_PmrA-like"/>
    <property type="match status" value="1"/>
</dbReference>
<organism evidence="10 11">
    <name type="scientific">Plasticicumulans lactativorans</name>
    <dbReference type="NCBI Taxonomy" id="1133106"/>
    <lineage>
        <taxon>Bacteria</taxon>
        <taxon>Pseudomonadati</taxon>
        <taxon>Pseudomonadota</taxon>
        <taxon>Gammaproteobacteria</taxon>
        <taxon>Candidatus Competibacteraceae</taxon>
        <taxon>Plasticicumulans</taxon>
    </lineage>
</organism>
<evidence type="ECO:0000256" key="4">
    <source>
        <dbReference type="ARBA" id="ARBA00023125"/>
    </source>
</evidence>
<dbReference type="PANTHER" id="PTHR48111">
    <property type="entry name" value="REGULATOR OF RPOS"/>
    <property type="match status" value="1"/>
</dbReference>
<dbReference type="PANTHER" id="PTHR48111:SF36">
    <property type="entry name" value="TRANSCRIPTIONAL REGULATORY PROTEIN CUTR"/>
    <property type="match status" value="1"/>
</dbReference>
<dbReference type="InterPro" id="IPR011006">
    <property type="entry name" value="CheY-like_superfamily"/>
</dbReference>
<comment type="caution">
    <text evidence="10">The sequence shown here is derived from an EMBL/GenBank/DDBJ whole genome shotgun (WGS) entry which is preliminary data.</text>
</comment>
<dbReference type="GO" id="GO:0005829">
    <property type="term" value="C:cytosol"/>
    <property type="evidence" value="ECO:0007669"/>
    <property type="project" value="TreeGrafter"/>
</dbReference>
<dbReference type="EMBL" id="SLWY01000014">
    <property type="protein sequence ID" value="TCO80370.1"/>
    <property type="molecule type" value="Genomic_DNA"/>
</dbReference>
<evidence type="ECO:0000256" key="7">
    <source>
        <dbReference type="PROSITE-ProRule" id="PRU01091"/>
    </source>
</evidence>
<dbReference type="PROSITE" id="PS50110">
    <property type="entry name" value="RESPONSE_REGULATORY"/>
    <property type="match status" value="1"/>
</dbReference>
<evidence type="ECO:0000259" key="9">
    <source>
        <dbReference type="PROSITE" id="PS51755"/>
    </source>
</evidence>
<keyword evidence="4 7" id="KW-0238">DNA-binding</keyword>
<keyword evidence="3" id="KW-0805">Transcription regulation</keyword>
<dbReference type="SUPFAM" id="SSF52172">
    <property type="entry name" value="CheY-like"/>
    <property type="match status" value="1"/>
</dbReference>
<evidence type="ECO:0000256" key="3">
    <source>
        <dbReference type="ARBA" id="ARBA00023015"/>
    </source>
</evidence>
<feature type="domain" description="OmpR/PhoB-type" evidence="9">
    <location>
        <begin position="124"/>
        <end position="220"/>
    </location>
</feature>
<keyword evidence="2" id="KW-0902">Two-component regulatory system</keyword>
<evidence type="ECO:0000259" key="8">
    <source>
        <dbReference type="PROSITE" id="PS50110"/>
    </source>
</evidence>
<evidence type="ECO:0000256" key="6">
    <source>
        <dbReference type="PROSITE-ProRule" id="PRU00169"/>
    </source>
</evidence>
<dbReference type="Pfam" id="PF00486">
    <property type="entry name" value="Trans_reg_C"/>
    <property type="match status" value="1"/>
</dbReference>
<dbReference type="InterPro" id="IPR001867">
    <property type="entry name" value="OmpR/PhoB-type_DNA-bd"/>
</dbReference>
<reference evidence="10 11" key="1">
    <citation type="submission" date="2019-03" db="EMBL/GenBank/DDBJ databases">
        <title>Genomic Encyclopedia of Type Strains, Phase IV (KMG-IV): sequencing the most valuable type-strain genomes for metagenomic binning, comparative biology and taxonomic classification.</title>
        <authorList>
            <person name="Goeker M."/>
        </authorList>
    </citation>
    <scope>NUCLEOTIDE SEQUENCE [LARGE SCALE GENOMIC DNA]</scope>
    <source>
        <strain evidence="10 11">DSM 25287</strain>
    </source>
</reference>
<dbReference type="Gene3D" id="3.40.50.2300">
    <property type="match status" value="1"/>
</dbReference>
<feature type="modified residue" description="4-aspartylphosphate" evidence="6">
    <location>
        <position position="51"/>
    </location>
</feature>
<dbReference type="GO" id="GO:0006355">
    <property type="term" value="P:regulation of DNA-templated transcription"/>
    <property type="evidence" value="ECO:0007669"/>
    <property type="project" value="InterPro"/>
</dbReference>
<dbReference type="OrthoDB" id="9802426at2"/>
<dbReference type="InterPro" id="IPR036388">
    <property type="entry name" value="WH-like_DNA-bd_sf"/>
</dbReference>
<accession>A0A4V2SCR2</accession>
<dbReference type="Pfam" id="PF00072">
    <property type="entry name" value="Response_reg"/>
    <property type="match status" value="1"/>
</dbReference>
<evidence type="ECO:0000256" key="2">
    <source>
        <dbReference type="ARBA" id="ARBA00023012"/>
    </source>
</evidence>
<gene>
    <name evidence="10" type="ORF">EV699_11414</name>
</gene>
<dbReference type="RefSeq" id="WP_132543421.1">
    <property type="nucleotide sequence ID" value="NZ_SLWY01000014.1"/>
</dbReference>
<dbReference type="SMART" id="SM00862">
    <property type="entry name" value="Trans_reg_C"/>
    <property type="match status" value="1"/>
</dbReference>
<keyword evidence="5" id="KW-0804">Transcription</keyword>
<protein>
    <submittedName>
        <fullName evidence="10">Winged helix family two component transcriptional regulator</fullName>
    </submittedName>
</protein>
<name>A0A4V2SCR2_9GAMM</name>
<dbReference type="AlphaFoldDB" id="A0A4V2SCR2"/>
<dbReference type="InterPro" id="IPR001789">
    <property type="entry name" value="Sig_transdc_resp-reg_receiver"/>
</dbReference>